<comment type="caution">
    <text evidence="1">The sequence shown here is derived from an EMBL/GenBank/DDBJ whole genome shotgun (WGS) entry which is preliminary data.</text>
</comment>
<gene>
    <name evidence="1" type="ORF">GCM10022295_91720</name>
</gene>
<proteinExistence type="predicted"/>
<dbReference type="EMBL" id="BAABCE010000042">
    <property type="protein sequence ID" value="GAA3596470.1"/>
    <property type="molecule type" value="Genomic_DNA"/>
</dbReference>
<protein>
    <submittedName>
        <fullName evidence="1">Uncharacterized protein</fullName>
    </submittedName>
</protein>
<name>A0ABP6Z327_9ACTN</name>
<accession>A0ABP6Z327</accession>
<reference evidence="2" key="1">
    <citation type="journal article" date="2019" name="Int. J. Syst. Evol. Microbiol.">
        <title>The Global Catalogue of Microorganisms (GCM) 10K type strain sequencing project: providing services to taxonomists for standard genome sequencing and annotation.</title>
        <authorList>
            <consortium name="The Broad Institute Genomics Platform"/>
            <consortium name="The Broad Institute Genome Sequencing Center for Infectious Disease"/>
            <person name="Wu L."/>
            <person name="Ma J."/>
        </authorList>
    </citation>
    <scope>NUCLEOTIDE SEQUENCE [LARGE SCALE GENOMIC DNA]</scope>
    <source>
        <strain evidence="2">JCM 17656</strain>
    </source>
</reference>
<dbReference type="RefSeq" id="WP_346186786.1">
    <property type="nucleotide sequence ID" value="NZ_BAABCE010000042.1"/>
</dbReference>
<evidence type="ECO:0000313" key="1">
    <source>
        <dbReference type="EMBL" id="GAA3596470.1"/>
    </source>
</evidence>
<organism evidence="1 2">
    <name type="scientific">Streptomyces osmaniensis</name>
    <dbReference type="NCBI Taxonomy" id="593134"/>
    <lineage>
        <taxon>Bacteria</taxon>
        <taxon>Bacillati</taxon>
        <taxon>Actinomycetota</taxon>
        <taxon>Actinomycetes</taxon>
        <taxon>Kitasatosporales</taxon>
        <taxon>Streptomycetaceae</taxon>
        <taxon>Streptomyces</taxon>
    </lineage>
</organism>
<keyword evidence="2" id="KW-1185">Reference proteome</keyword>
<sequence>MVQDADHFHVSGGPIELAEAQSPTTAIGSALEADMTAPYSAIAVL</sequence>
<dbReference type="Proteomes" id="UP001500707">
    <property type="component" value="Unassembled WGS sequence"/>
</dbReference>
<evidence type="ECO:0000313" key="2">
    <source>
        <dbReference type="Proteomes" id="UP001500707"/>
    </source>
</evidence>